<dbReference type="Gene3D" id="3.40.30.10">
    <property type="entry name" value="Glutaredoxin"/>
    <property type="match status" value="1"/>
</dbReference>
<sequence length="79" mass="8707">MRIEVLGTGCAKCNKMEENVRKAVEELDIQAEIEKVSDIGKIIEYGVMTTPALVIDGEVKASGRIVDVDTIKKWLKGET</sequence>
<gene>
    <name evidence="7" type="ORF">SCAL_000759</name>
</gene>
<dbReference type="EMBL" id="LYOS01000002">
    <property type="protein sequence ID" value="OFV68119.1"/>
    <property type="molecule type" value="Genomic_DNA"/>
</dbReference>
<protein>
    <recommendedName>
        <fullName evidence="3">Thioredoxin</fullName>
    </recommendedName>
</protein>
<dbReference type="SUPFAM" id="SSF52833">
    <property type="entry name" value="Thioredoxin-like"/>
    <property type="match status" value="1"/>
</dbReference>
<evidence type="ECO:0000256" key="4">
    <source>
        <dbReference type="PIRSR" id="PIRSR037031-50"/>
    </source>
</evidence>
<evidence type="ECO:0000256" key="3">
    <source>
        <dbReference type="PIRNR" id="PIRNR037031"/>
    </source>
</evidence>
<feature type="active site" description="Nucleophile" evidence="4">
    <location>
        <position position="10"/>
    </location>
</feature>
<dbReference type="InterPro" id="IPR012336">
    <property type="entry name" value="Thioredoxin-like_fold"/>
</dbReference>
<feature type="active site" description="Nucleophile" evidence="4">
    <location>
        <position position="13"/>
    </location>
</feature>
<comment type="function">
    <text evidence="3">Does not function as a glutathione-disulfide oxidoreductase in the presence of glutathione and glutathione reductase. Has low thioredoxin activity in vitro.</text>
</comment>
<organism evidence="7 8">
    <name type="scientific">Candidatus Syntropharchaeum caldarium</name>
    <dbReference type="NCBI Taxonomy" id="1838285"/>
    <lineage>
        <taxon>Archaea</taxon>
        <taxon>Methanobacteriati</taxon>
        <taxon>Methanobacteriota</taxon>
        <taxon>Stenosarchaea group</taxon>
        <taxon>Methanomicrobia</taxon>
        <taxon>Methanosarcinales</taxon>
        <taxon>ANME-2 cluster</taxon>
        <taxon>Candidatus Syntropharchaeum</taxon>
    </lineage>
</organism>
<evidence type="ECO:0000256" key="5">
    <source>
        <dbReference type="PIRSR" id="PIRSR037031-51"/>
    </source>
</evidence>
<accession>A0A1F2P9T5</accession>
<keyword evidence="8" id="KW-1185">Reference proteome</keyword>
<keyword evidence="5" id="KW-1015">Disulfide bond</keyword>
<dbReference type="InterPro" id="IPR005243">
    <property type="entry name" value="THIRX-like_proc"/>
</dbReference>
<dbReference type="NCBIfam" id="TIGR00412">
    <property type="entry name" value="redox_disulf_2"/>
    <property type="match status" value="1"/>
</dbReference>
<evidence type="ECO:0000256" key="1">
    <source>
        <dbReference type="ARBA" id="ARBA00007787"/>
    </source>
</evidence>
<feature type="domain" description="Thioredoxin-like fold" evidence="6">
    <location>
        <begin position="1"/>
        <end position="76"/>
    </location>
</feature>
<keyword evidence="3" id="KW-0813">Transport</keyword>
<keyword evidence="3 5" id="KW-0676">Redox-active center</keyword>
<evidence type="ECO:0000256" key="2">
    <source>
        <dbReference type="ARBA" id="ARBA00022982"/>
    </source>
</evidence>
<keyword evidence="2 3" id="KW-0249">Electron transport</keyword>
<name>A0A1F2P9T5_9EURY</name>
<dbReference type="STRING" id="1838285.SCAL_000759"/>
<proteinExistence type="inferred from homology"/>
<dbReference type="PANTHER" id="PTHR36450:SF1">
    <property type="entry name" value="THIOREDOXIN"/>
    <property type="match status" value="1"/>
</dbReference>
<reference evidence="7" key="1">
    <citation type="submission" date="2016-05" db="EMBL/GenBank/DDBJ databases">
        <title>Microbial consortia oxidize butane by reversing methanogenesis.</title>
        <authorList>
            <person name="Laso-Perez R."/>
            <person name="Richter M."/>
            <person name="Wegener G."/>
            <person name="Musat F."/>
        </authorList>
    </citation>
    <scope>NUCLEOTIDE SEQUENCE [LARGE SCALE GENOMIC DNA]</scope>
    <source>
        <strain evidence="7">BOX2</strain>
    </source>
</reference>
<dbReference type="PIRSF" id="PIRSF037031">
    <property type="entry name" value="Redox_disulphide_2"/>
    <property type="match status" value="1"/>
</dbReference>
<evidence type="ECO:0000259" key="6">
    <source>
        <dbReference type="Pfam" id="PF13192"/>
    </source>
</evidence>
<evidence type="ECO:0000313" key="8">
    <source>
        <dbReference type="Proteomes" id="UP000186940"/>
    </source>
</evidence>
<dbReference type="Pfam" id="PF13192">
    <property type="entry name" value="Thioredoxin_3"/>
    <property type="match status" value="1"/>
</dbReference>
<comment type="caution">
    <text evidence="7">The sequence shown here is derived from an EMBL/GenBank/DDBJ whole genome shotgun (WGS) entry which is preliminary data.</text>
</comment>
<dbReference type="AlphaFoldDB" id="A0A1F2P9T5"/>
<comment type="similarity">
    <text evidence="1 3">Belongs to the glutaredoxin family.</text>
</comment>
<feature type="disulfide bond" description="Redox-active" evidence="5">
    <location>
        <begin position="10"/>
        <end position="13"/>
    </location>
</feature>
<dbReference type="Proteomes" id="UP000186940">
    <property type="component" value="Unassembled WGS sequence"/>
</dbReference>
<evidence type="ECO:0000313" key="7">
    <source>
        <dbReference type="EMBL" id="OFV68119.1"/>
    </source>
</evidence>
<dbReference type="PANTHER" id="PTHR36450">
    <property type="entry name" value="THIOREDOXIN"/>
    <property type="match status" value="1"/>
</dbReference>
<dbReference type="InterPro" id="IPR036249">
    <property type="entry name" value="Thioredoxin-like_sf"/>
</dbReference>